<evidence type="ECO:0000256" key="1">
    <source>
        <dbReference type="SAM" id="Coils"/>
    </source>
</evidence>
<proteinExistence type="predicted"/>
<sequence>MFDIDETPIDSFIALSRQLDAQELGVELNAEDMDALVAEIQDLQGYCGTLEAEVESLRRRCEKLKRDKKRLEWLMQALAFPFTRHHIDAAMRQESQAHLNVKG</sequence>
<accession>A0A6M3XRR2</accession>
<evidence type="ECO:0000313" key="2">
    <source>
        <dbReference type="EMBL" id="QJH99433.1"/>
    </source>
</evidence>
<reference evidence="2" key="1">
    <citation type="submission" date="2020-03" db="EMBL/GenBank/DDBJ databases">
        <title>The deep terrestrial virosphere.</title>
        <authorList>
            <person name="Holmfeldt K."/>
            <person name="Nilsson E."/>
            <person name="Simone D."/>
            <person name="Lopez-Fernandez M."/>
            <person name="Wu X."/>
            <person name="de Brujin I."/>
            <person name="Lundin D."/>
            <person name="Andersson A."/>
            <person name="Bertilsson S."/>
            <person name="Dopson M."/>
        </authorList>
    </citation>
    <scope>NUCLEOTIDE SEQUENCE</scope>
    <source>
        <strain evidence="2">TM448B01589</strain>
    </source>
</reference>
<organism evidence="2">
    <name type="scientific">viral metagenome</name>
    <dbReference type="NCBI Taxonomy" id="1070528"/>
    <lineage>
        <taxon>unclassified sequences</taxon>
        <taxon>metagenomes</taxon>
        <taxon>organismal metagenomes</taxon>
    </lineage>
</organism>
<gene>
    <name evidence="2" type="ORF">TM448B01589_0009</name>
</gene>
<name>A0A6M3XRR2_9ZZZZ</name>
<protein>
    <submittedName>
        <fullName evidence="2">Uncharacterized protein</fullName>
    </submittedName>
</protein>
<dbReference type="AlphaFoldDB" id="A0A6M3XRR2"/>
<keyword evidence="1" id="KW-0175">Coiled coil</keyword>
<dbReference type="EMBL" id="MT144788">
    <property type="protein sequence ID" value="QJH99433.1"/>
    <property type="molecule type" value="Genomic_DNA"/>
</dbReference>
<feature type="coiled-coil region" evidence="1">
    <location>
        <begin position="40"/>
        <end position="74"/>
    </location>
</feature>